<reference evidence="1" key="1">
    <citation type="submission" date="2024-09" db="EMBL/GenBank/DDBJ databases">
        <title>Black Yeasts Isolated from many extreme environments.</title>
        <authorList>
            <person name="Coleine C."/>
            <person name="Stajich J.E."/>
            <person name="Selbmann L."/>
        </authorList>
    </citation>
    <scope>NUCLEOTIDE SEQUENCE</scope>
    <source>
        <strain evidence="1">CCFEE 5737</strain>
    </source>
</reference>
<dbReference type="EMBL" id="JAWDJW010000926">
    <property type="protein sequence ID" value="KAK3079779.1"/>
    <property type="molecule type" value="Genomic_DNA"/>
</dbReference>
<organism evidence="1 2">
    <name type="scientific">Coniosporium uncinatum</name>
    <dbReference type="NCBI Taxonomy" id="93489"/>
    <lineage>
        <taxon>Eukaryota</taxon>
        <taxon>Fungi</taxon>
        <taxon>Dikarya</taxon>
        <taxon>Ascomycota</taxon>
        <taxon>Pezizomycotina</taxon>
        <taxon>Dothideomycetes</taxon>
        <taxon>Dothideomycetes incertae sedis</taxon>
        <taxon>Coniosporium</taxon>
    </lineage>
</organism>
<feature type="non-terminal residue" evidence="1">
    <location>
        <position position="1"/>
    </location>
</feature>
<evidence type="ECO:0000313" key="2">
    <source>
        <dbReference type="Proteomes" id="UP001186974"/>
    </source>
</evidence>
<name>A0ACC3DT14_9PEZI</name>
<accession>A0ACC3DT14</accession>
<gene>
    <name evidence="1" type="ORF">LTS18_003925</name>
</gene>
<comment type="caution">
    <text evidence="1">The sequence shown here is derived from an EMBL/GenBank/DDBJ whole genome shotgun (WGS) entry which is preliminary data.</text>
</comment>
<proteinExistence type="predicted"/>
<protein>
    <submittedName>
        <fullName evidence="1">Uncharacterized protein</fullName>
    </submittedName>
</protein>
<sequence>RQLAGSRGGAAAKKAARLRRFERLRETQFLEQQQATQEVQAAHGWPGPFDTNPIDVGMHAPMHNHSSNNVIVPSIETSAGPSSPYFLSGVGANALEPMPAYASSARYQPQTRCYTPGTMHEDSPTSRYNPSVYFPDLGGRSLVESREGSSDEQPMTPESCAWGQFDGGSLFDPAEVTMQ</sequence>
<keyword evidence="2" id="KW-1185">Reference proteome</keyword>
<evidence type="ECO:0000313" key="1">
    <source>
        <dbReference type="EMBL" id="KAK3079779.1"/>
    </source>
</evidence>
<dbReference type="Proteomes" id="UP001186974">
    <property type="component" value="Unassembled WGS sequence"/>
</dbReference>